<dbReference type="PANTHER" id="PTHR11328:SF24">
    <property type="entry name" value="MAJOR FACILITATOR SUPERFAMILY (MFS) PROFILE DOMAIN-CONTAINING PROTEIN"/>
    <property type="match status" value="1"/>
</dbReference>
<dbReference type="GO" id="GO:0006814">
    <property type="term" value="P:sodium ion transport"/>
    <property type="evidence" value="ECO:0007669"/>
    <property type="project" value="InterPro"/>
</dbReference>
<dbReference type="RefSeq" id="WP_025491623.1">
    <property type="nucleotide sequence ID" value="NZ_JBKVAZ010000017.1"/>
</dbReference>
<feature type="transmembrane region" description="Helical" evidence="1">
    <location>
        <begin position="282"/>
        <end position="301"/>
    </location>
</feature>
<keyword evidence="1" id="KW-1133">Transmembrane helix</keyword>
<dbReference type="PANTHER" id="PTHR11328">
    <property type="entry name" value="MAJOR FACILITATOR SUPERFAMILY DOMAIN-CONTAINING PROTEIN"/>
    <property type="match status" value="1"/>
</dbReference>
<feature type="transmembrane region" description="Helical" evidence="1">
    <location>
        <begin position="199"/>
        <end position="222"/>
    </location>
</feature>
<name>A0A3E3IX53_9FIRM</name>
<feature type="transmembrane region" description="Helical" evidence="1">
    <location>
        <begin position="386"/>
        <end position="409"/>
    </location>
</feature>
<feature type="transmembrane region" description="Helical" evidence="1">
    <location>
        <begin position="127"/>
        <end position="151"/>
    </location>
</feature>
<dbReference type="Gene3D" id="1.20.1250.20">
    <property type="entry name" value="MFS general substrate transporter like domains"/>
    <property type="match status" value="2"/>
</dbReference>
<dbReference type="AlphaFoldDB" id="A0A3E3IX53"/>
<feature type="transmembrane region" description="Helical" evidence="1">
    <location>
        <begin position="338"/>
        <end position="365"/>
    </location>
</feature>
<dbReference type="InterPro" id="IPR039672">
    <property type="entry name" value="MFS_2"/>
</dbReference>
<dbReference type="NCBIfam" id="TIGR00792">
    <property type="entry name" value="gph"/>
    <property type="match status" value="1"/>
</dbReference>
<dbReference type="OrthoDB" id="9764596at2"/>
<protein>
    <submittedName>
        <fullName evidence="2">MFS transporter</fullName>
    </submittedName>
</protein>
<keyword evidence="1" id="KW-0812">Transmembrane</keyword>
<dbReference type="CDD" id="cd17332">
    <property type="entry name" value="MFS_MelB_like"/>
    <property type="match status" value="1"/>
</dbReference>
<accession>A0A3E3IX53</accession>
<keyword evidence="1" id="KW-0472">Membrane</keyword>
<dbReference type="GO" id="GO:0015293">
    <property type="term" value="F:symporter activity"/>
    <property type="evidence" value="ECO:0007669"/>
    <property type="project" value="InterPro"/>
</dbReference>
<dbReference type="GO" id="GO:0008643">
    <property type="term" value="P:carbohydrate transport"/>
    <property type="evidence" value="ECO:0007669"/>
    <property type="project" value="InterPro"/>
</dbReference>
<feature type="transmembrane region" description="Helical" evidence="1">
    <location>
        <begin position="171"/>
        <end position="193"/>
    </location>
</feature>
<organism evidence="2 3">
    <name type="scientific">Eisenbergiella massiliensis</name>
    <dbReference type="NCBI Taxonomy" id="1720294"/>
    <lineage>
        <taxon>Bacteria</taxon>
        <taxon>Bacillati</taxon>
        <taxon>Bacillota</taxon>
        <taxon>Clostridia</taxon>
        <taxon>Lachnospirales</taxon>
        <taxon>Lachnospiraceae</taxon>
        <taxon>Eisenbergiella</taxon>
    </lineage>
</organism>
<feature type="transmembrane region" description="Helical" evidence="1">
    <location>
        <begin position="313"/>
        <end position="332"/>
    </location>
</feature>
<comment type="caution">
    <text evidence="2">The sequence shown here is derived from an EMBL/GenBank/DDBJ whole genome shotgun (WGS) entry which is preliminary data.</text>
</comment>
<dbReference type="InterPro" id="IPR036259">
    <property type="entry name" value="MFS_trans_sf"/>
</dbReference>
<feature type="transmembrane region" description="Helical" evidence="1">
    <location>
        <begin position="421"/>
        <end position="444"/>
    </location>
</feature>
<feature type="transmembrane region" description="Helical" evidence="1">
    <location>
        <begin position="100"/>
        <end position="121"/>
    </location>
</feature>
<sequence>MGKTAAVNGNGVADTKPAKRKNMASNKEVLGHALGGVGQNTVYALWSGFITAFYTDVFGMNPAIMAGIFLFARIWDGINDPMMGIIADRSKSRFGRYRCWLLRMPPVVAACLVLNFTVPNFGPTGNIIYAAITYIIMGMAFTSVDIPYWSLPAAMTSDPEERTKIFTTATLGTNLANTVGNMLIPILLVAFGGTGSAHAYFMTALIFAVVGCVLYLTCFGMVREHVEAPTEKFSFALAFKSLFTNKPLFCIMITNLVINLAFIMKMTLNYYYTTYTLGDVKLMSLMSLITLPSILLGTVAAPFLTKALGKKKTLLGLMIANLAVSAVFYLVGYHNITLVLVMGALQILFVGAAFVVISSMTADTIEYGEWKTGQRNEGVITSTRTLITKIASALVGVAVAVVLSMTGYVPNVEQTEHTMNAFHFVVSFLPGIVMMIGAIPMFFYTLTEERHAKIVAELKERRAEKENGTNN</sequence>
<reference evidence="2 3" key="1">
    <citation type="submission" date="2018-08" db="EMBL/GenBank/DDBJ databases">
        <title>A genome reference for cultivated species of the human gut microbiota.</title>
        <authorList>
            <person name="Zou Y."/>
            <person name="Xue W."/>
            <person name="Luo G."/>
        </authorList>
    </citation>
    <scope>NUCLEOTIDE SEQUENCE [LARGE SCALE GENOMIC DNA]</scope>
    <source>
        <strain evidence="2 3">AF26-4BH</strain>
    </source>
</reference>
<evidence type="ECO:0000313" key="2">
    <source>
        <dbReference type="EMBL" id="RGE71451.1"/>
    </source>
</evidence>
<evidence type="ECO:0000256" key="1">
    <source>
        <dbReference type="SAM" id="Phobius"/>
    </source>
</evidence>
<dbReference type="GO" id="GO:0005886">
    <property type="term" value="C:plasma membrane"/>
    <property type="evidence" value="ECO:0007669"/>
    <property type="project" value="TreeGrafter"/>
</dbReference>
<dbReference type="InterPro" id="IPR001927">
    <property type="entry name" value="Na/Gal_symport"/>
</dbReference>
<gene>
    <name evidence="2" type="ORF">DWY69_12660</name>
</gene>
<evidence type="ECO:0000313" key="3">
    <source>
        <dbReference type="Proteomes" id="UP000261166"/>
    </source>
</evidence>
<dbReference type="Pfam" id="PF13347">
    <property type="entry name" value="MFS_2"/>
    <property type="match status" value="1"/>
</dbReference>
<dbReference type="SUPFAM" id="SSF103473">
    <property type="entry name" value="MFS general substrate transporter"/>
    <property type="match status" value="1"/>
</dbReference>
<proteinExistence type="predicted"/>
<dbReference type="EMBL" id="QVLU01000010">
    <property type="protein sequence ID" value="RGE71451.1"/>
    <property type="molecule type" value="Genomic_DNA"/>
</dbReference>
<feature type="transmembrane region" description="Helical" evidence="1">
    <location>
        <begin position="243"/>
        <end position="262"/>
    </location>
</feature>
<dbReference type="Proteomes" id="UP000261166">
    <property type="component" value="Unassembled WGS sequence"/>
</dbReference>
<feature type="transmembrane region" description="Helical" evidence="1">
    <location>
        <begin position="60"/>
        <end position="79"/>
    </location>
</feature>